<dbReference type="RefSeq" id="WP_264775856.1">
    <property type="nucleotide sequence ID" value="NZ_AP026560.1"/>
</dbReference>
<dbReference type="Proteomes" id="UP001064971">
    <property type="component" value="Chromosome"/>
</dbReference>
<dbReference type="CDD" id="cd04301">
    <property type="entry name" value="NAT_SF"/>
    <property type="match status" value="2"/>
</dbReference>
<evidence type="ECO:0000313" key="5">
    <source>
        <dbReference type="Proteomes" id="UP001064971"/>
    </source>
</evidence>
<dbReference type="PROSITE" id="PS51186">
    <property type="entry name" value="GNAT"/>
    <property type="match status" value="2"/>
</dbReference>
<gene>
    <name evidence="4" type="ORF">DAETH_31660</name>
</gene>
<sequence length="394" mass="43638">MDGQVIRLGDGYEARPVSLEAYRDACARLEGRIFGGGSLYAFDPPGKAPPPLGETLNWGLFHGEDLIGWHHAHQQGERTVYMADTGILREHQGRGLYTRLLPHLLEAFREAGYTLVTSHHRATNNRVIVPKLRAGFFLQGVNLYEGGVNVALTLSLDETYRGAMHVRSGLRQASGEVARRLGLDPVPREKAVGKTASVPVPALGEPAFDLDDGYTIRRVEAEVFREVYEQLEDAAYDTVTFDWGGPSPLPAPTVPTFTWLVEHGGEVVGWHSARQWDARTVYMVNTALLPGHRGRGLYTRLLPYLLGAFRAGGYTVIRSHHHATNNAVIVPKLRAGFVIAGLEVNHHGVMAVLTYTFDPVYREYLDVRSGLRRPAGEVARRLGLHLHPQEESHV</sequence>
<dbReference type="PANTHER" id="PTHR43420">
    <property type="entry name" value="ACETYLTRANSFERASE"/>
    <property type="match status" value="1"/>
</dbReference>
<dbReference type="EMBL" id="AP026560">
    <property type="protein sequence ID" value="BDP43197.1"/>
    <property type="molecule type" value="Genomic_DNA"/>
</dbReference>
<dbReference type="PANTHER" id="PTHR43420:SF47">
    <property type="entry name" value="N-ACETYLTRANSFERASE DOMAIN-CONTAINING PROTEIN"/>
    <property type="match status" value="1"/>
</dbReference>
<name>A0ABM8AHC0_9DEIO</name>
<proteinExistence type="predicted"/>
<dbReference type="SUPFAM" id="SSF55729">
    <property type="entry name" value="Acyl-CoA N-acyltransferases (Nat)"/>
    <property type="match status" value="2"/>
</dbReference>
<dbReference type="InterPro" id="IPR000182">
    <property type="entry name" value="GNAT_dom"/>
</dbReference>
<evidence type="ECO:0000256" key="2">
    <source>
        <dbReference type="ARBA" id="ARBA00023315"/>
    </source>
</evidence>
<keyword evidence="2" id="KW-0012">Acyltransferase</keyword>
<feature type="domain" description="N-acetyltransferase" evidence="3">
    <location>
        <begin position="12"/>
        <end position="157"/>
    </location>
</feature>
<feature type="domain" description="N-acetyltransferase" evidence="3">
    <location>
        <begin position="214"/>
        <end position="358"/>
    </location>
</feature>
<dbReference type="Gene3D" id="3.40.630.30">
    <property type="match status" value="2"/>
</dbReference>
<reference evidence="4" key="1">
    <citation type="submission" date="2022-07" db="EMBL/GenBank/DDBJ databases">
        <title>Complete Genome Sequence of the Radioresistant Bacterium Deinococcus aetherius ST0316, Isolated from the Air Dust collected in Lower Stratosphere above Japan.</title>
        <authorList>
            <person name="Satoh K."/>
            <person name="Hagiwara K."/>
            <person name="Katsumata K."/>
            <person name="Kubo A."/>
            <person name="Yokobori S."/>
            <person name="Yamagishi A."/>
            <person name="Oono Y."/>
            <person name="Narumi I."/>
        </authorList>
    </citation>
    <scope>NUCLEOTIDE SEQUENCE</scope>
    <source>
        <strain evidence="4">ST0316</strain>
    </source>
</reference>
<accession>A0ABM8AHC0</accession>
<keyword evidence="5" id="KW-1185">Reference proteome</keyword>
<dbReference type="Pfam" id="PF00583">
    <property type="entry name" value="Acetyltransf_1"/>
    <property type="match status" value="2"/>
</dbReference>
<protein>
    <submittedName>
        <fullName evidence="4">Acetyltransferase</fullName>
    </submittedName>
</protein>
<evidence type="ECO:0000259" key="3">
    <source>
        <dbReference type="PROSITE" id="PS51186"/>
    </source>
</evidence>
<evidence type="ECO:0000313" key="4">
    <source>
        <dbReference type="EMBL" id="BDP43197.1"/>
    </source>
</evidence>
<keyword evidence="1" id="KW-0808">Transferase</keyword>
<dbReference type="InterPro" id="IPR050680">
    <property type="entry name" value="YpeA/RimI_acetyltransf"/>
</dbReference>
<dbReference type="InterPro" id="IPR016181">
    <property type="entry name" value="Acyl_CoA_acyltransferase"/>
</dbReference>
<evidence type="ECO:0000256" key="1">
    <source>
        <dbReference type="ARBA" id="ARBA00022679"/>
    </source>
</evidence>
<organism evidence="4 5">
    <name type="scientific">Deinococcus aetherius</name>
    <dbReference type="NCBI Taxonomy" id="200252"/>
    <lineage>
        <taxon>Bacteria</taxon>
        <taxon>Thermotogati</taxon>
        <taxon>Deinococcota</taxon>
        <taxon>Deinococci</taxon>
        <taxon>Deinococcales</taxon>
        <taxon>Deinococcaceae</taxon>
        <taxon>Deinococcus</taxon>
    </lineage>
</organism>